<dbReference type="RefSeq" id="WP_226986545.1">
    <property type="nucleotide sequence ID" value="NZ_CP004373.1"/>
</dbReference>
<evidence type="ECO:0000313" key="4">
    <source>
        <dbReference type="Proteomes" id="UP000031656"/>
    </source>
</evidence>
<keyword evidence="1" id="KW-0175">Coiled coil</keyword>
<gene>
    <name evidence="3" type="ORF">GLS_c15130</name>
</gene>
<dbReference type="KEGG" id="goy:GLS_c15130"/>
<reference evidence="3 4" key="1">
    <citation type="journal article" date="2015" name="Appl. Microbiol. Biotechnol.">
        <title>The consequence of an additional NADH dehydrogenase paralog on the growth of Gluconobacter oxydans DSM3504.</title>
        <authorList>
            <person name="Kostner D."/>
            <person name="Luchterhand B."/>
            <person name="Junker A."/>
            <person name="Volland S."/>
            <person name="Daniel R."/>
            <person name="Buchs J."/>
            <person name="Liebl W."/>
            <person name="Ehrenreich A."/>
        </authorList>
    </citation>
    <scope>NUCLEOTIDE SEQUENCE [LARGE SCALE GENOMIC DNA]</scope>
    <source>
        <strain evidence="3">DSM 3504</strain>
    </source>
</reference>
<evidence type="ECO:0000256" key="2">
    <source>
        <dbReference type="SAM" id="MobiDB-lite"/>
    </source>
</evidence>
<organism evidence="3 4">
    <name type="scientific">Gluconobacter oxydans DSM 3504</name>
    <dbReference type="NCBI Taxonomy" id="1288313"/>
    <lineage>
        <taxon>Bacteria</taxon>
        <taxon>Pseudomonadati</taxon>
        <taxon>Pseudomonadota</taxon>
        <taxon>Alphaproteobacteria</taxon>
        <taxon>Acetobacterales</taxon>
        <taxon>Acetobacteraceae</taxon>
        <taxon>Gluconobacter</taxon>
    </lineage>
</organism>
<dbReference type="AlphaFoldDB" id="A0A067Z2Y4"/>
<accession>A0A067Z2Y4</accession>
<dbReference type="Proteomes" id="UP000031656">
    <property type="component" value="Chromosome"/>
</dbReference>
<dbReference type="HOGENOM" id="CLU_453184_0_0_5"/>
<feature type="coiled-coil region" evidence="1">
    <location>
        <begin position="407"/>
        <end position="457"/>
    </location>
</feature>
<protein>
    <submittedName>
        <fullName evidence="3">Uncharacterized protein</fullName>
    </submittedName>
</protein>
<feature type="region of interest" description="Disordered" evidence="2">
    <location>
        <begin position="590"/>
        <end position="623"/>
    </location>
</feature>
<evidence type="ECO:0000313" key="3">
    <source>
        <dbReference type="EMBL" id="AHK71401.1"/>
    </source>
</evidence>
<proteinExistence type="predicted"/>
<name>A0A067Z2Y4_GLUOY</name>
<sequence length="623" mass="72993">MIVQESRIKTRSGYQAVSRHVLSGPKNEAIRILSGSDYLLKDWMKEARRENIRYGLRHIAFNPSEYMSDGQLTHFANQICRELGADPERLTLVIHQKDGGTHGHLLLPEWQDDHVLSSRFTWQRLEKLARLEELRLGHALVSGRHDKAIARALREAGNPEAADRIAALAPEDNAARPVSAYTSQARRMTERQDFDLPAARHEIMTFWEKSGNNLKTFRQLLATKNWRMRSGDRTDRRRKAHVIETADGVLIGSFTRLTKVRMKDFRLLLEEEASRPSPVDLRPVVKRLERLESWHQQREERKHAEKDLIWAPPASLSALDRQKLQEHAQREVNTLRKRLPPIGSPRHPEQFSEGFQIYLKDWKQEMQAARTVLNARHPLERRYGPESSLDIQTDCILRMMKEGWLKLKQAHQAVAQARQRLDELEARKSLFPRKSRISEAEEQYRQALAQLAEILRYLVQFILYHLELSSQKPDPLQIPFPTERETTWQDYLQDRRELLQTLLNEKTRRVWIKDHCREAEHKRAQIIAQWHADRVTHCDQAQQIIARLEQLARLPRQLPENIRFAVRDLKRQGQFQVALRELDHFYDRNTPVSLPSDHRADANRSPQPRVLQEMASRRSSLSP</sequence>
<dbReference type="EMBL" id="CP004373">
    <property type="protein sequence ID" value="AHK71401.1"/>
    <property type="molecule type" value="Genomic_DNA"/>
</dbReference>
<evidence type="ECO:0000256" key="1">
    <source>
        <dbReference type="SAM" id="Coils"/>
    </source>
</evidence>
<dbReference type="GeneID" id="68225733"/>